<evidence type="ECO:0000313" key="1">
    <source>
        <dbReference type="EMBL" id="KAH0453453.1"/>
    </source>
</evidence>
<dbReference type="AlphaFoldDB" id="A0AAV7GDJ2"/>
<dbReference type="EMBL" id="JAGFBR010000016">
    <property type="protein sequence ID" value="KAH0453453.1"/>
    <property type="molecule type" value="Genomic_DNA"/>
</dbReference>
<proteinExistence type="predicted"/>
<name>A0AAV7GDJ2_DENCH</name>
<reference evidence="1 2" key="1">
    <citation type="journal article" date="2021" name="Hortic Res">
        <title>Chromosome-scale assembly of the Dendrobium chrysotoxum genome enhances the understanding of orchid evolution.</title>
        <authorList>
            <person name="Zhang Y."/>
            <person name="Zhang G.Q."/>
            <person name="Zhang D."/>
            <person name="Liu X.D."/>
            <person name="Xu X.Y."/>
            <person name="Sun W.H."/>
            <person name="Yu X."/>
            <person name="Zhu X."/>
            <person name="Wang Z.W."/>
            <person name="Zhao X."/>
            <person name="Zhong W.Y."/>
            <person name="Chen H."/>
            <person name="Yin W.L."/>
            <person name="Huang T."/>
            <person name="Niu S.C."/>
            <person name="Liu Z.J."/>
        </authorList>
    </citation>
    <scope>NUCLEOTIDE SEQUENCE [LARGE SCALE GENOMIC DNA]</scope>
    <source>
        <strain evidence="1">Lindl</strain>
    </source>
</reference>
<keyword evidence="2" id="KW-1185">Reference proteome</keyword>
<comment type="caution">
    <text evidence="1">The sequence shown here is derived from an EMBL/GenBank/DDBJ whole genome shotgun (WGS) entry which is preliminary data.</text>
</comment>
<gene>
    <name evidence="1" type="ORF">IEQ34_017777</name>
</gene>
<evidence type="ECO:0000313" key="2">
    <source>
        <dbReference type="Proteomes" id="UP000775213"/>
    </source>
</evidence>
<accession>A0AAV7GDJ2</accession>
<protein>
    <submittedName>
        <fullName evidence="1">Uncharacterized protein</fullName>
    </submittedName>
</protein>
<organism evidence="1 2">
    <name type="scientific">Dendrobium chrysotoxum</name>
    <name type="common">Orchid</name>
    <dbReference type="NCBI Taxonomy" id="161865"/>
    <lineage>
        <taxon>Eukaryota</taxon>
        <taxon>Viridiplantae</taxon>
        <taxon>Streptophyta</taxon>
        <taxon>Embryophyta</taxon>
        <taxon>Tracheophyta</taxon>
        <taxon>Spermatophyta</taxon>
        <taxon>Magnoliopsida</taxon>
        <taxon>Liliopsida</taxon>
        <taxon>Asparagales</taxon>
        <taxon>Orchidaceae</taxon>
        <taxon>Epidendroideae</taxon>
        <taxon>Malaxideae</taxon>
        <taxon>Dendrobiinae</taxon>
        <taxon>Dendrobium</taxon>
    </lineage>
</organism>
<dbReference type="Proteomes" id="UP000775213">
    <property type="component" value="Unassembled WGS sequence"/>
</dbReference>
<sequence length="82" mass="8852">MRLILLGAESTAFLPDQCRSFLPTIAKVFFLITAGVSSELLLKLFSTTALLLSVHQSSPDFYLIIQPIVIPASSSKGANQTL</sequence>